<gene>
    <name evidence="4" type="ORF">FRACYDRAFT_205529</name>
</gene>
<feature type="compositionally biased region" description="Basic residues" evidence="3">
    <location>
        <begin position="35"/>
        <end position="48"/>
    </location>
</feature>
<evidence type="ECO:0000313" key="4">
    <source>
        <dbReference type="EMBL" id="OEU22914.1"/>
    </source>
</evidence>
<evidence type="ECO:0000313" key="5">
    <source>
        <dbReference type="Proteomes" id="UP000095751"/>
    </source>
</evidence>
<feature type="region of interest" description="Disordered" evidence="3">
    <location>
        <begin position="1"/>
        <end position="49"/>
    </location>
</feature>
<dbReference type="Gene3D" id="1.25.40.10">
    <property type="entry name" value="Tetratricopeptide repeat domain"/>
    <property type="match status" value="2"/>
</dbReference>
<proteinExistence type="predicted"/>
<reference evidence="4 5" key="1">
    <citation type="submission" date="2016-09" db="EMBL/GenBank/DDBJ databases">
        <title>Extensive genetic diversity and differential bi-allelic expression allows diatom success in the polar Southern Ocean.</title>
        <authorList>
            <consortium name="DOE Joint Genome Institute"/>
            <person name="Mock T."/>
            <person name="Otillar R.P."/>
            <person name="Strauss J."/>
            <person name="Dupont C."/>
            <person name="Frickenhaus S."/>
            <person name="Maumus F."/>
            <person name="Mcmullan M."/>
            <person name="Sanges R."/>
            <person name="Schmutz J."/>
            <person name="Toseland A."/>
            <person name="Valas R."/>
            <person name="Veluchamy A."/>
            <person name="Ward B.J."/>
            <person name="Allen A."/>
            <person name="Barry K."/>
            <person name="Falciatore A."/>
            <person name="Ferrante M."/>
            <person name="Fortunato A.E."/>
            <person name="Gloeckner G."/>
            <person name="Gruber A."/>
            <person name="Hipkin R."/>
            <person name="Janech M."/>
            <person name="Kroth P."/>
            <person name="Leese F."/>
            <person name="Lindquist E."/>
            <person name="Lyon B.R."/>
            <person name="Martin J."/>
            <person name="Mayer C."/>
            <person name="Parker M."/>
            <person name="Quesneville H."/>
            <person name="Raymond J."/>
            <person name="Uhlig C."/>
            <person name="Valentin K.U."/>
            <person name="Worden A.Z."/>
            <person name="Armbrust E.V."/>
            <person name="Bowler C."/>
            <person name="Green B."/>
            <person name="Moulton V."/>
            <person name="Van Oosterhout C."/>
            <person name="Grigoriev I."/>
        </authorList>
    </citation>
    <scope>NUCLEOTIDE SEQUENCE [LARGE SCALE GENOMIC DNA]</scope>
    <source>
        <strain evidence="4 5">CCMP1102</strain>
    </source>
</reference>
<protein>
    <submittedName>
        <fullName evidence="4">TPR-like protein</fullName>
    </submittedName>
</protein>
<dbReference type="KEGG" id="fcy:FRACYDRAFT_205529"/>
<dbReference type="EMBL" id="KV784353">
    <property type="protein sequence ID" value="OEU22914.1"/>
    <property type="molecule type" value="Genomic_DNA"/>
</dbReference>
<feature type="compositionally biased region" description="Polar residues" evidence="3">
    <location>
        <begin position="1"/>
        <end position="18"/>
    </location>
</feature>
<dbReference type="SMART" id="SM00028">
    <property type="entry name" value="TPR"/>
    <property type="match status" value="6"/>
</dbReference>
<dbReference type="InterPro" id="IPR019734">
    <property type="entry name" value="TPR_rpt"/>
</dbReference>
<keyword evidence="2" id="KW-0802">TPR repeat</keyword>
<accession>A0A1E7FXP8</accession>
<dbReference type="Proteomes" id="UP000095751">
    <property type="component" value="Unassembled WGS sequence"/>
</dbReference>
<evidence type="ECO:0000256" key="2">
    <source>
        <dbReference type="ARBA" id="ARBA00022803"/>
    </source>
</evidence>
<name>A0A1E7FXP8_9STRA</name>
<keyword evidence="5" id="KW-1185">Reference proteome</keyword>
<sequence>MRGNLNISSPSDYNLVETNNSNNNCNRRDDGNNRHISRPNNRRSHRRVRSWDSNTNLDLNTGIGPSKSCLAVPKVLRRQRVLVADVASVGNASDTLVSIVETNNGSGRGRITGRELHETAKAAMNEGDYENALRMFEAILRAQLDRFGSEEHSSVGAALHNVGVVRLRIGEPSKAEEAFLRALAIRRNVLESGHLDLAATLAKLGSARTVLGKYDEGLHDLREALKVTRKLLGRNHRTVAQILCHIACLYFEAGELFSAQSTFEDALDIYRGVFQDEADRDGCMAQMTETLCNIGSIQNKRKNFSGAIESFRKALDSQRGIMGHDHPRVQASLDNLAYSFSKSKLYNQALICYKEMLTAQISHFGSFTLECCDTLAKQVLIYGKLKQVDDAVQVVDEYLESVKARSEHEKSLKNCKVFKQLNQMLIDIKSAKKSSSKSKKKSAKGSRRDRSLDCFERILFDKPRSDTCGEF</sequence>
<organism evidence="4 5">
    <name type="scientific">Fragilariopsis cylindrus CCMP1102</name>
    <dbReference type="NCBI Taxonomy" id="635003"/>
    <lineage>
        <taxon>Eukaryota</taxon>
        <taxon>Sar</taxon>
        <taxon>Stramenopiles</taxon>
        <taxon>Ochrophyta</taxon>
        <taxon>Bacillariophyta</taxon>
        <taxon>Bacillariophyceae</taxon>
        <taxon>Bacillariophycidae</taxon>
        <taxon>Bacillariales</taxon>
        <taxon>Bacillariaceae</taxon>
        <taxon>Fragilariopsis</taxon>
    </lineage>
</organism>
<evidence type="ECO:0000256" key="1">
    <source>
        <dbReference type="ARBA" id="ARBA00022737"/>
    </source>
</evidence>
<dbReference type="OrthoDB" id="43002at2759"/>
<dbReference type="PANTHER" id="PTHR45641">
    <property type="entry name" value="TETRATRICOPEPTIDE REPEAT PROTEIN (AFU_ORTHOLOGUE AFUA_6G03870)"/>
    <property type="match status" value="1"/>
</dbReference>
<evidence type="ECO:0000256" key="3">
    <source>
        <dbReference type="SAM" id="MobiDB-lite"/>
    </source>
</evidence>
<dbReference type="SUPFAM" id="SSF48452">
    <property type="entry name" value="TPR-like"/>
    <property type="match status" value="1"/>
</dbReference>
<dbReference type="AlphaFoldDB" id="A0A1E7FXP8"/>
<dbReference type="InterPro" id="IPR011990">
    <property type="entry name" value="TPR-like_helical_dom_sf"/>
</dbReference>
<feature type="region of interest" description="Disordered" evidence="3">
    <location>
        <begin position="430"/>
        <end position="449"/>
    </location>
</feature>
<feature type="compositionally biased region" description="Basic residues" evidence="3">
    <location>
        <begin position="431"/>
        <end position="445"/>
    </location>
</feature>
<dbReference type="InParanoid" id="A0A1E7FXP8"/>
<dbReference type="PANTHER" id="PTHR45641:SF19">
    <property type="entry name" value="NEPHROCYSTIN-3"/>
    <property type="match status" value="1"/>
</dbReference>
<keyword evidence="1" id="KW-0677">Repeat</keyword>
<dbReference type="Pfam" id="PF13424">
    <property type="entry name" value="TPR_12"/>
    <property type="match status" value="3"/>
</dbReference>